<comment type="caution">
    <text evidence="2">The sequence shown here is derived from an EMBL/GenBank/DDBJ whole genome shotgun (WGS) entry which is preliminary data.</text>
</comment>
<organism evidence="2 3">
    <name type="scientific">Araneus ventricosus</name>
    <name type="common">Orbweaver spider</name>
    <name type="synonym">Epeira ventricosa</name>
    <dbReference type="NCBI Taxonomy" id="182803"/>
    <lineage>
        <taxon>Eukaryota</taxon>
        <taxon>Metazoa</taxon>
        <taxon>Ecdysozoa</taxon>
        <taxon>Arthropoda</taxon>
        <taxon>Chelicerata</taxon>
        <taxon>Arachnida</taxon>
        <taxon>Araneae</taxon>
        <taxon>Araneomorphae</taxon>
        <taxon>Entelegynae</taxon>
        <taxon>Araneoidea</taxon>
        <taxon>Araneidae</taxon>
        <taxon>Araneus</taxon>
    </lineage>
</organism>
<evidence type="ECO:0000313" key="2">
    <source>
        <dbReference type="EMBL" id="GBN05401.1"/>
    </source>
</evidence>
<dbReference type="AlphaFoldDB" id="A0A4Y2KSS1"/>
<gene>
    <name evidence="2" type="ORF">AVEN_172564_1</name>
    <name evidence="1" type="ORF">AVEN_228736_1</name>
</gene>
<protein>
    <submittedName>
        <fullName evidence="2">Uncharacterized protein</fullName>
    </submittedName>
</protein>
<evidence type="ECO:0000313" key="3">
    <source>
        <dbReference type="Proteomes" id="UP000499080"/>
    </source>
</evidence>
<dbReference type="EMBL" id="BGPR01115902">
    <property type="protein sequence ID" value="GBN05401.1"/>
    <property type="molecule type" value="Genomic_DNA"/>
</dbReference>
<sequence length="101" mass="11475">MQNRHFHISIMTRRSRLVWCQAVGVFPSGWCGVVPRRLKWSQVVGVVWSQIVEMSQMVRVVPKFGEGRQAPISSSISDRGLKLRVLPHELALLLLQNATLI</sequence>
<name>A0A4Y2KSS1_ARAVE</name>
<dbReference type="Proteomes" id="UP000499080">
    <property type="component" value="Unassembled WGS sequence"/>
</dbReference>
<reference evidence="2 3" key="1">
    <citation type="journal article" date="2019" name="Sci. Rep.">
        <title>Orb-weaving spider Araneus ventricosus genome elucidates the spidroin gene catalogue.</title>
        <authorList>
            <person name="Kono N."/>
            <person name="Nakamura H."/>
            <person name="Ohtoshi R."/>
            <person name="Moran D.A.P."/>
            <person name="Shinohara A."/>
            <person name="Yoshida Y."/>
            <person name="Fujiwara M."/>
            <person name="Mori M."/>
            <person name="Tomita M."/>
            <person name="Arakawa K."/>
        </authorList>
    </citation>
    <scope>NUCLEOTIDE SEQUENCE [LARGE SCALE GENOMIC DNA]</scope>
</reference>
<proteinExistence type="predicted"/>
<dbReference type="EMBL" id="BGPR01115886">
    <property type="protein sequence ID" value="GBN05365.1"/>
    <property type="molecule type" value="Genomic_DNA"/>
</dbReference>
<evidence type="ECO:0000313" key="1">
    <source>
        <dbReference type="EMBL" id="GBN05365.1"/>
    </source>
</evidence>
<accession>A0A4Y2KSS1</accession>
<keyword evidence="3" id="KW-1185">Reference proteome</keyword>